<gene>
    <name evidence="2" type="primary">jg19450</name>
    <name evidence="2" type="ORF">PAEG_LOCUS19220</name>
</gene>
<name>A0A8S4S4V7_9NEOP</name>
<comment type="caution">
    <text evidence="2">The sequence shown here is derived from an EMBL/GenBank/DDBJ whole genome shotgun (WGS) entry which is preliminary data.</text>
</comment>
<protein>
    <submittedName>
        <fullName evidence="2">Jg19450 protein</fullName>
    </submittedName>
</protein>
<evidence type="ECO:0000313" key="3">
    <source>
        <dbReference type="Proteomes" id="UP000838756"/>
    </source>
</evidence>
<dbReference type="EMBL" id="CAKXAJ010025710">
    <property type="protein sequence ID" value="CAH2243007.1"/>
    <property type="molecule type" value="Genomic_DNA"/>
</dbReference>
<feature type="compositionally biased region" description="Polar residues" evidence="1">
    <location>
        <begin position="87"/>
        <end position="96"/>
    </location>
</feature>
<organism evidence="2 3">
    <name type="scientific">Pararge aegeria aegeria</name>
    <dbReference type="NCBI Taxonomy" id="348720"/>
    <lineage>
        <taxon>Eukaryota</taxon>
        <taxon>Metazoa</taxon>
        <taxon>Ecdysozoa</taxon>
        <taxon>Arthropoda</taxon>
        <taxon>Hexapoda</taxon>
        <taxon>Insecta</taxon>
        <taxon>Pterygota</taxon>
        <taxon>Neoptera</taxon>
        <taxon>Endopterygota</taxon>
        <taxon>Lepidoptera</taxon>
        <taxon>Glossata</taxon>
        <taxon>Ditrysia</taxon>
        <taxon>Papilionoidea</taxon>
        <taxon>Nymphalidae</taxon>
        <taxon>Satyrinae</taxon>
        <taxon>Satyrini</taxon>
        <taxon>Parargina</taxon>
        <taxon>Pararge</taxon>
    </lineage>
</organism>
<evidence type="ECO:0000313" key="2">
    <source>
        <dbReference type="EMBL" id="CAH2243007.1"/>
    </source>
</evidence>
<dbReference type="AlphaFoldDB" id="A0A8S4S4V7"/>
<dbReference type="Proteomes" id="UP000838756">
    <property type="component" value="Unassembled WGS sequence"/>
</dbReference>
<reference evidence="2" key="1">
    <citation type="submission" date="2022-03" db="EMBL/GenBank/DDBJ databases">
        <authorList>
            <person name="Lindestad O."/>
        </authorList>
    </citation>
    <scope>NUCLEOTIDE SEQUENCE</scope>
</reference>
<sequence length="115" mass="12590">MLIGTFSTISCGTDDEEDGKGWLAIYARHKEADGGMLGEFLNDSMAVPALRVVKLKWQWAGTQFREPMDVGVPDVKNPVDGRGPRTMWQTSSSESLEMTLPPPKPNIPGLDFGIP</sequence>
<proteinExistence type="predicted"/>
<feature type="region of interest" description="Disordered" evidence="1">
    <location>
        <begin position="68"/>
        <end position="115"/>
    </location>
</feature>
<accession>A0A8S4S4V7</accession>
<evidence type="ECO:0000256" key="1">
    <source>
        <dbReference type="SAM" id="MobiDB-lite"/>
    </source>
</evidence>
<keyword evidence="3" id="KW-1185">Reference proteome</keyword>